<gene>
    <name evidence="1" type="ORF">SERLADRAFT_460405</name>
</gene>
<dbReference type="HOGENOM" id="CLU_2887228_0_0_1"/>
<dbReference type="AlphaFoldDB" id="F8NLX1"/>
<protein>
    <submittedName>
        <fullName evidence="1">Uncharacterized protein</fullName>
    </submittedName>
</protein>
<sequence>MVTTACPISPLLHAKLIPHALISPFSKIAHWSHHALLASCHDEHSINRCTPRLPKTRVFLQLP</sequence>
<proteinExistence type="predicted"/>
<accession>F8NLX1</accession>
<dbReference type="GeneID" id="18818070"/>
<dbReference type="EMBL" id="GL945431">
    <property type="protein sequence ID" value="EGO27275.1"/>
    <property type="molecule type" value="Genomic_DNA"/>
</dbReference>
<reference evidence="1" key="1">
    <citation type="submission" date="2011-04" db="EMBL/GenBank/DDBJ databases">
        <title>Evolution of plant cell wall degrading machinery underlies the functional diversity of forest fungi.</title>
        <authorList>
            <consortium name="US DOE Joint Genome Institute (JGI-PGF)"/>
            <person name="Eastwood D.C."/>
            <person name="Floudas D."/>
            <person name="Binder M."/>
            <person name="Majcherczyk A."/>
            <person name="Schneider P."/>
            <person name="Aerts A."/>
            <person name="Asiegbu F.O."/>
            <person name="Baker S.E."/>
            <person name="Barry K."/>
            <person name="Bendiksby M."/>
            <person name="Blumentritt M."/>
            <person name="Coutinho P.M."/>
            <person name="Cullen D."/>
            <person name="Cullen D."/>
            <person name="Gathman A."/>
            <person name="Goodell B."/>
            <person name="Henrissat B."/>
            <person name="Ihrmark K."/>
            <person name="Kauserud H."/>
            <person name="Kohler A."/>
            <person name="LaButti K."/>
            <person name="Lapidus A."/>
            <person name="Lavin J.L."/>
            <person name="Lee Y.-H."/>
            <person name="Lindquist E."/>
            <person name="Lilly W."/>
            <person name="Lucas S."/>
            <person name="Morin E."/>
            <person name="Murat C."/>
            <person name="Oguiza J.A."/>
            <person name="Park J."/>
            <person name="Pisabarro A.G."/>
            <person name="Riley R."/>
            <person name="Rosling A."/>
            <person name="Salamov A."/>
            <person name="Schmidt O."/>
            <person name="Schmutz J."/>
            <person name="Skrede I."/>
            <person name="Stenlid J."/>
            <person name="Wiebenga A."/>
            <person name="Xie X."/>
            <person name="Kues U."/>
            <person name="Hibbett D.S."/>
            <person name="Hoffmeister D."/>
            <person name="Hogberg N."/>
            <person name="Martin F."/>
            <person name="Grigoriev I.V."/>
            <person name="Watkinson S.C."/>
        </authorList>
    </citation>
    <scope>NUCLEOTIDE SEQUENCE</scope>
    <source>
        <strain evidence="1">S7.9</strain>
    </source>
</reference>
<name>F8NLX1_SERL9</name>
<evidence type="ECO:0000313" key="1">
    <source>
        <dbReference type="EMBL" id="EGO27275.1"/>
    </source>
</evidence>
<organism>
    <name type="scientific">Serpula lacrymans var. lacrymans (strain S7.9)</name>
    <name type="common">Dry rot fungus</name>
    <dbReference type="NCBI Taxonomy" id="578457"/>
    <lineage>
        <taxon>Eukaryota</taxon>
        <taxon>Fungi</taxon>
        <taxon>Dikarya</taxon>
        <taxon>Basidiomycota</taxon>
        <taxon>Agaricomycotina</taxon>
        <taxon>Agaricomycetes</taxon>
        <taxon>Agaricomycetidae</taxon>
        <taxon>Boletales</taxon>
        <taxon>Coniophorineae</taxon>
        <taxon>Serpulaceae</taxon>
        <taxon>Serpula</taxon>
    </lineage>
</organism>
<dbReference type="KEGG" id="sla:SERLADRAFT_460405"/>
<dbReference type="Proteomes" id="UP000008064">
    <property type="component" value="Unassembled WGS sequence"/>
</dbReference>
<dbReference type="RefSeq" id="XP_007315366.1">
    <property type="nucleotide sequence ID" value="XM_007315304.1"/>
</dbReference>